<dbReference type="Gene3D" id="2.130.10.30">
    <property type="entry name" value="Regulator of chromosome condensation 1/beta-lactamase-inhibitor protein II"/>
    <property type="match status" value="3"/>
</dbReference>
<gene>
    <name evidence="4" type="ORF">PBIL07802_LOCUS32648</name>
</gene>
<dbReference type="PROSITE" id="PS50012">
    <property type="entry name" value="RCC1_3"/>
    <property type="match status" value="5"/>
</dbReference>
<reference evidence="4" key="1">
    <citation type="submission" date="2021-01" db="EMBL/GenBank/DDBJ databases">
        <authorList>
            <person name="Corre E."/>
            <person name="Pelletier E."/>
            <person name="Niang G."/>
            <person name="Scheremetjew M."/>
            <person name="Finn R."/>
            <person name="Kale V."/>
            <person name="Holt S."/>
            <person name="Cochrane G."/>
            <person name="Meng A."/>
            <person name="Brown T."/>
            <person name="Cohen L."/>
        </authorList>
    </citation>
    <scope>NUCLEOTIDE SEQUENCE</scope>
    <source>
        <strain evidence="4">NIES-2562</strain>
    </source>
</reference>
<evidence type="ECO:0000256" key="2">
    <source>
        <dbReference type="PROSITE-ProRule" id="PRU00235"/>
    </source>
</evidence>
<dbReference type="PROSITE" id="PS00626">
    <property type="entry name" value="RCC1_2"/>
    <property type="match status" value="2"/>
</dbReference>
<feature type="repeat" description="RCC1" evidence="2">
    <location>
        <begin position="346"/>
        <end position="397"/>
    </location>
</feature>
<feature type="repeat" description="RCC1" evidence="2">
    <location>
        <begin position="187"/>
        <end position="239"/>
    </location>
</feature>
<feature type="repeat" description="RCC1" evidence="2">
    <location>
        <begin position="240"/>
        <end position="291"/>
    </location>
</feature>
<dbReference type="PANTHER" id="PTHR22870">
    <property type="entry name" value="REGULATOR OF CHROMOSOME CONDENSATION"/>
    <property type="match status" value="1"/>
</dbReference>
<dbReference type="EMBL" id="HBIB01049480">
    <property type="protein sequence ID" value="CAE0270293.1"/>
    <property type="molecule type" value="Transcribed_RNA"/>
</dbReference>
<dbReference type="InterPro" id="IPR000408">
    <property type="entry name" value="Reg_chr_condens"/>
</dbReference>
<dbReference type="InterPro" id="IPR009091">
    <property type="entry name" value="RCC1/BLIP-II"/>
</dbReference>
<feature type="repeat" description="RCC1" evidence="2">
    <location>
        <begin position="487"/>
        <end position="539"/>
    </location>
</feature>
<feature type="region of interest" description="Disordered" evidence="3">
    <location>
        <begin position="1"/>
        <end position="46"/>
    </location>
</feature>
<dbReference type="PRINTS" id="PR00633">
    <property type="entry name" value="RCCNDNSATION"/>
</dbReference>
<feature type="compositionally biased region" description="Basic and acidic residues" evidence="3">
    <location>
        <begin position="20"/>
        <end position="42"/>
    </location>
</feature>
<accession>A0A7S3LXJ3</accession>
<evidence type="ECO:0000256" key="3">
    <source>
        <dbReference type="SAM" id="MobiDB-lite"/>
    </source>
</evidence>
<evidence type="ECO:0000256" key="1">
    <source>
        <dbReference type="ARBA" id="ARBA00022737"/>
    </source>
</evidence>
<proteinExistence type="predicted"/>
<keyword evidence="1" id="KW-0677">Repeat</keyword>
<dbReference type="PANTHER" id="PTHR22870:SF408">
    <property type="entry name" value="OS09G0560450 PROTEIN"/>
    <property type="match status" value="1"/>
</dbReference>
<organism evidence="4">
    <name type="scientific">Palpitomonas bilix</name>
    <dbReference type="NCBI Taxonomy" id="652834"/>
    <lineage>
        <taxon>Eukaryota</taxon>
        <taxon>Eukaryota incertae sedis</taxon>
    </lineage>
</organism>
<feature type="repeat" description="RCC1" evidence="2">
    <location>
        <begin position="540"/>
        <end position="590"/>
    </location>
</feature>
<dbReference type="SUPFAM" id="SSF50985">
    <property type="entry name" value="RCC1/BLIP-II"/>
    <property type="match status" value="2"/>
</dbReference>
<dbReference type="InterPro" id="IPR051210">
    <property type="entry name" value="Ub_ligase/GEF_domain"/>
</dbReference>
<sequence>MAEAEIEAVSVVAPAVEGEEERREDAVGGRRMTEEEVEESVRAHAGSSIAETADELKSIDISTKRRPGHSAAYSTASEELGRSVVEGGRMEAVGEDLQSLLGRAREGFSMMRAFGSALSTQIDTSSGSAEAIVRLKANFAPLLDRIGQLLEEFHCAINLGRAVKPTEAGGNPTGIFANNEEGSKAKRRTRTWGKDTKGCLGLGEVQTTIQLPTMMEQMTPFNVISIACGCEHTLMVTDTGRLFSCGGGSFGQLGVGNDRSAHTPAMVKALQRTDLVAVAAGDYHSMAMTAQGDVFSWGSMFEQKKSRIFAASEPKLVYDIGKDVSCGPASAISAGSNHAAIITSYGKLLLWGKGVDGQLGDGKWASSPAPRESEFLSSYSLVCVGCGEGHTVTMGKTEKGDLSILVFGSNKKGQLGIGSKVGQGSPVPIDHRIILRSLKEEAAEREEEEEVPEARLLSWAGKGASRKAKGVSISCRGNTSSMVFSDGTVYAWGDNKYGQCAQGDTKDQLYPAKVLSLPRSLHVKELALGNRHALALTEVGELYGWGRGSAVGLGERSHKKSLYEARQIETISNVQSIASGENHSAAVEVEGSFLFALAHPLQSTIATPNALAENAADLTIPRL</sequence>
<dbReference type="AlphaFoldDB" id="A0A7S3LXJ3"/>
<dbReference type="Pfam" id="PF00415">
    <property type="entry name" value="RCC1"/>
    <property type="match status" value="5"/>
</dbReference>
<name>A0A7S3LXJ3_9EUKA</name>
<feature type="compositionally biased region" description="Low complexity" evidence="3">
    <location>
        <begin position="7"/>
        <end position="16"/>
    </location>
</feature>
<evidence type="ECO:0000313" key="4">
    <source>
        <dbReference type="EMBL" id="CAE0270293.1"/>
    </source>
</evidence>
<protein>
    <submittedName>
        <fullName evidence="4">Uncharacterized protein</fullName>
    </submittedName>
</protein>